<dbReference type="Proteomes" id="UP000792063">
    <property type="component" value="Unassembled WGS sequence"/>
</dbReference>
<dbReference type="PANTHER" id="PTHR44298">
    <property type="entry name" value="DNAJ HOMOLOG SUBFAMILY B MEMBER 11"/>
    <property type="match status" value="1"/>
</dbReference>
<accession>A0A421F8D9</accession>
<dbReference type="EMBL" id="MBDN02000222">
    <property type="protein sequence ID" value="RLN77842.1"/>
    <property type="molecule type" value="Genomic_DNA"/>
</dbReference>
<proteinExistence type="predicted"/>
<gene>
    <name evidence="5" type="ORF">BBI17_006493</name>
    <name evidence="6" type="ORF">BBO99_00006423</name>
    <name evidence="4" type="ORF">JM16_006150</name>
    <name evidence="3" type="ORF">JM18_005887</name>
</gene>
<evidence type="ECO:0000256" key="1">
    <source>
        <dbReference type="SAM" id="MobiDB-lite"/>
    </source>
</evidence>
<evidence type="ECO:0000313" key="8">
    <source>
        <dbReference type="Proteomes" id="UP000285883"/>
    </source>
</evidence>
<feature type="region of interest" description="Disordered" evidence="1">
    <location>
        <begin position="270"/>
        <end position="306"/>
    </location>
</feature>
<feature type="compositionally biased region" description="Polar residues" evidence="1">
    <location>
        <begin position="282"/>
        <end position="302"/>
    </location>
</feature>
<dbReference type="Pfam" id="PF00226">
    <property type="entry name" value="DnaJ"/>
    <property type="match status" value="1"/>
</dbReference>
<dbReference type="Proteomes" id="UP000785171">
    <property type="component" value="Unassembled WGS sequence"/>
</dbReference>
<evidence type="ECO:0000313" key="6">
    <source>
        <dbReference type="EMBL" id="RLN77842.1"/>
    </source>
</evidence>
<dbReference type="InterPro" id="IPR001623">
    <property type="entry name" value="DnaJ_domain"/>
</dbReference>
<dbReference type="SUPFAM" id="SSF46565">
    <property type="entry name" value="Chaperone J-domain"/>
    <property type="match status" value="1"/>
</dbReference>
<reference evidence="3" key="3">
    <citation type="submission" date="2020-06" db="EMBL/GenBank/DDBJ databases">
        <authorList>
            <person name="Studholme D.J."/>
        </authorList>
    </citation>
    <scope>NUCLEOTIDE SEQUENCE</scope>
    <source>
        <strain evidence="4">NZFS 2646</strain>
        <strain evidence="3">NZFS 3630</strain>
    </source>
</reference>
<keyword evidence="7" id="KW-1185">Reference proteome</keyword>
<dbReference type="STRING" id="325452.A0A421F8D9"/>
<dbReference type="EMBL" id="JPWV03000190">
    <property type="protein sequence ID" value="KAG2521710.1"/>
    <property type="molecule type" value="Genomic_DNA"/>
</dbReference>
<organism evidence="5 8">
    <name type="scientific">Phytophthora kernoviae</name>
    <dbReference type="NCBI Taxonomy" id="325452"/>
    <lineage>
        <taxon>Eukaryota</taxon>
        <taxon>Sar</taxon>
        <taxon>Stramenopiles</taxon>
        <taxon>Oomycota</taxon>
        <taxon>Peronosporomycetes</taxon>
        <taxon>Peronosporales</taxon>
        <taxon>Peronosporaceae</taxon>
        <taxon>Phytophthora</taxon>
    </lineage>
</organism>
<evidence type="ECO:0000313" key="4">
    <source>
        <dbReference type="EMBL" id="KAG2521710.1"/>
    </source>
</evidence>
<dbReference type="AlphaFoldDB" id="A0A421F8D9"/>
<evidence type="ECO:0000313" key="3">
    <source>
        <dbReference type="EMBL" id="KAG2520633.1"/>
    </source>
</evidence>
<feature type="compositionally biased region" description="Basic and acidic residues" evidence="1">
    <location>
        <begin position="9"/>
        <end position="21"/>
    </location>
</feature>
<feature type="region of interest" description="Disordered" evidence="1">
    <location>
        <begin position="412"/>
        <end position="451"/>
    </location>
</feature>
<feature type="region of interest" description="Disordered" evidence="1">
    <location>
        <begin position="1"/>
        <end position="21"/>
    </location>
</feature>
<dbReference type="PANTHER" id="PTHR44298:SF1">
    <property type="entry name" value="DNAJ HOMOLOG SUBFAMILY B MEMBER 11"/>
    <property type="match status" value="1"/>
</dbReference>
<dbReference type="PROSITE" id="PS50076">
    <property type="entry name" value="DNAJ_2"/>
    <property type="match status" value="1"/>
</dbReference>
<protein>
    <recommendedName>
        <fullName evidence="2">J domain-containing protein</fullName>
    </recommendedName>
</protein>
<evidence type="ECO:0000313" key="7">
    <source>
        <dbReference type="Proteomes" id="UP000285624"/>
    </source>
</evidence>
<feature type="domain" description="J" evidence="2">
    <location>
        <begin position="666"/>
        <end position="746"/>
    </location>
</feature>
<comment type="caution">
    <text evidence="5">The sequence shown here is derived from an EMBL/GenBank/DDBJ whole genome shotgun (WGS) entry which is preliminary data.</text>
</comment>
<dbReference type="Gene3D" id="1.10.287.110">
    <property type="entry name" value="DnaJ domain"/>
    <property type="match status" value="1"/>
</dbReference>
<sequence>MADSSMEVLTKEREDKDAKISPRRESFRSTWDLPGLSRDLNLIQDYSSETDCKLLFFLAGKHYLARQVLESQRDTVSTGAIHEDLLKEGTLQSDLFTYILRPIRSSAIESSLFDSLPISLVRETIEQCPEVVNHVLLWKDEDDVPRLTVHLRELDTVMKELVGTLTAKRPHTRKINVHHVGLRRQRIIEQVNRLKSVTTNVIVENTKLQLHKWWVLFADNECAWFDPDDVDEMDDRSYDKFTCLQDALYVWHNEALLYSTKDDFADTGKRVEGTASDAPDVENSTSGYNTRARSNAASSTGTPKHREEELAALLRLTPASMRNELQGRPFTADGAKKCIMTPLKVDKARTQLEESLRIMRDMMSELGHTGPWREQVKYSNALKRELTKQVAMQKKLVTHQWARYYSKYQEFSGPKAPESRSANDMNVDAPEHATPGNQPQGEPTSENGGNATAMAIDWTGIFDPVNDPPDVIEMKKLRHEITLAKDQLLRGMGSKKDGGSDTTSRSLSLNADQKALMEECNGLAASCMEALGKFLGDDDAVVLQKATPRNARSTTKTARAEKRGSTAEHPYGGRGPLPTFDYGIAIDGAFPFGPGPFDQRAQCRTWRPAPSDRNEQEDLFRAARVRMKMHRSTFAKSTGLAAGSGCLDGEQLWQPERIRMMWERRDFHGVLGLSRDASIQQIKRQYRKLALKLHPDKASDTSASLEATVARAGKGVGAGKRVDAFVAATHSYKILLGDEDAMNGLG</sequence>
<reference evidence="3" key="1">
    <citation type="journal article" date="2015" name="Genom Data">
        <title>Genome sequences of six Phytophthora species associated with forests in New Zealand.</title>
        <authorList>
            <person name="Studholme D.J."/>
            <person name="McDougal R.L."/>
            <person name="Sambles C."/>
            <person name="Hansen E."/>
            <person name="Hardy G."/>
            <person name="Grant M."/>
            <person name="Ganley R.J."/>
            <person name="Williams N.M."/>
        </authorList>
    </citation>
    <scope>NUCLEOTIDE SEQUENCE</scope>
    <source>
        <strain evidence="4">NZFS 2646</strain>
        <strain evidence="3">NZFS 3630</strain>
    </source>
</reference>
<name>A0A421F8D9_9STRA</name>
<dbReference type="EMBL" id="MAYM02001006">
    <property type="protein sequence ID" value="RLN31342.1"/>
    <property type="molecule type" value="Genomic_DNA"/>
</dbReference>
<dbReference type="CDD" id="cd06257">
    <property type="entry name" value="DnaJ"/>
    <property type="match status" value="1"/>
</dbReference>
<feature type="region of interest" description="Disordered" evidence="1">
    <location>
        <begin position="548"/>
        <end position="574"/>
    </location>
</feature>
<dbReference type="EMBL" id="JPWU03000281">
    <property type="protein sequence ID" value="KAG2520633.1"/>
    <property type="molecule type" value="Genomic_DNA"/>
</dbReference>
<dbReference type="PRINTS" id="PR00625">
    <property type="entry name" value="JDOMAIN"/>
</dbReference>
<dbReference type="Proteomes" id="UP000285883">
    <property type="component" value="Unassembled WGS sequence"/>
</dbReference>
<dbReference type="InterPro" id="IPR036869">
    <property type="entry name" value="J_dom_sf"/>
</dbReference>
<dbReference type="Proteomes" id="UP000285624">
    <property type="component" value="Unassembled WGS sequence"/>
</dbReference>
<dbReference type="InterPro" id="IPR051736">
    <property type="entry name" value="DnaJ-B11-like"/>
</dbReference>
<evidence type="ECO:0000259" key="2">
    <source>
        <dbReference type="PROSITE" id="PS50076"/>
    </source>
</evidence>
<evidence type="ECO:0000313" key="5">
    <source>
        <dbReference type="EMBL" id="RLN31342.1"/>
    </source>
</evidence>
<dbReference type="SMART" id="SM00271">
    <property type="entry name" value="DnaJ"/>
    <property type="match status" value="1"/>
</dbReference>
<reference evidence="7 8" key="2">
    <citation type="submission" date="2018-07" db="EMBL/GenBank/DDBJ databases">
        <title>Genome sequencing of oomycete isolates from Chile give support for New Zealand origin for Phytophthora kernoviae and make available the first Nothophytophthora sp. genome.</title>
        <authorList>
            <person name="Studholme D.J."/>
            <person name="Sanfuentes E."/>
            <person name="Panda P."/>
            <person name="Hill R."/>
            <person name="Sambles C."/>
            <person name="Grant M."/>
            <person name="Williams N.M."/>
            <person name="Mcdougal R.L."/>
        </authorList>
    </citation>
    <scope>NUCLEOTIDE SEQUENCE [LARGE SCALE GENOMIC DNA]</scope>
    <source>
        <strain evidence="5">Chile2</strain>
        <strain evidence="6">Chile4</strain>
    </source>
</reference>
<feature type="compositionally biased region" description="Polar residues" evidence="1">
    <location>
        <begin position="435"/>
        <end position="450"/>
    </location>
</feature>